<dbReference type="Pfam" id="PF00268">
    <property type="entry name" value="Ribonuc_red_sm"/>
    <property type="match status" value="2"/>
</dbReference>
<reference evidence="7 9" key="1">
    <citation type="submission" date="2016-10" db="EMBL/GenBank/DDBJ databases">
        <title>The whole genome sequencing and assembly of B. asteroides DSM 20089 strain.</title>
        <authorList>
            <person name="Lee Y.-J."/>
            <person name="Park M.-K."/>
            <person name="Yi H."/>
            <person name="Bahn Y.-S."/>
            <person name="Kim J.F."/>
            <person name="Lee D.-W."/>
        </authorList>
    </citation>
    <scope>NUCLEOTIDE SEQUENCE [LARGE SCALE GENOMIC DNA]</scope>
    <source>
        <strain evidence="7 9">DSM 20089</strain>
    </source>
</reference>
<comment type="cofactor">
    <cofactor evidence="1">
        <name>Fe cation</name>
        <dbReference type="ChEBI" id="CHEBI:24875"/>
    </cofactor>
</comment>
<evidence type="ECO:0000256" key="5">
    <source>
        <dbReference type="ARBA" id="ARBA00047754"/>
    </source>
</evidence>
<dbReference type="GO" id="GO:0004748">
    <property type="term" value="F:ribonucleoside-diphosphate reductase activity, thioredoxin disulfide as acceptor"/>
    <property type="evidence" value="ECO:0007669"/>
    <property type="project" value="UniProtKB-EC"/>
</dbReference>
<feature type="compositionally biased region" description="Polar residues" evidence="6">
    <location>
        <begin position="197"/>
        <end position="212"/>
    </location>
</feature>
<dbReference type="Gene3D" id="1.10.620.20">
    <property type="entry name" value="Ribonucleotide Reductase, subunit A"/>
    <property type="match status" value="1"/>
</dbReference>
<dbReference type="InterPro" id="IPR000358">
    <property type="entry name" value="RNR_small_fam"/>
</dbReference>
<protein>
    <recommendedName>
        <fullName evidence="4">ribonucleoside-diphosphate reductase</fullName>
        <ecNumber evidence="4">1.17.4.1</ecNumber>
    </recommendedName>
</protein>
<comment type="subunit">
    <text evidence="3">Tetramer of two alpha and two beta subunits.</text>
</comment>
<comment type="similarity">
    <text evidence="2">Belongs to the ribonucleoside diphosphate reductase small chain family.</text>
</comment>
<dbReference type="GO" id="GO:0009263">
    <property type="term" value="P:deoxyribonucleotide biosynthetic process"/>
    <property type="evidence" value="ECO:0007669"/>
    <property type="project" value="InterPro"/>
</dbReference>
<dbReference type="AlphaFoldDB" id="A0AAD0ETZ7"/>
<dbReference type="GeneID" id="93051448"/>
<evidence type="ECO:0000256" key="6">
    <source>
        <dbReference type="SAM" id="MobiDB-lite"/>
    </source>
</evidence>
<evidence type="ECO:0000256" key="1">
    <source>
        <dbReference type="ARBA" id="ARBA00001962"/>
    </source>
</evidence>
<proteinExistence type="inferred from homology"/>
<evidence type="ECO:0000313" key="7">
    <source>
        <dbReference type="EMBL" id="ATO40759.1"/>
    </source>
</evidence>
<dbReference type="InterPro" id="IPR033909">
    <property type="entry name" value="RNR_small"/>
</dbReference>
<dbReference type="PANTHER" id="PTHR23409:SF18">
    <property type="entry name" value="RIBONUCLEOSIDE-DIPHOSPHATE REDUCTASE SUBUNIT M2"/>
    <property type="match status" value="1"/>
</dbReference>
<dbReference type="PANTHER" id="PTHR23409">
    <property type="entry name" value="RIBONUCLEOSIDE-DIPHOSPHATE REDUCTASE SMALL CHAIN"/>
    <property type="match status" value="1"/>
</dbReference>
<feature type="region of interest" description="Disordered" evidence="6">
    <location>
        <begin position="416"/>
        <end position="446"/>
    </location>
</feature>
<evidence type="ECO:0000256" key="4">
    <source>
        <dbReference type="ARBA" id="ARBA00012274"/>
    </source>
</evidence>
<feature type="compositionally biased region" description="Polar residues" evidence="6">
    <location>
        <begin position="423"/>
        <end position="434"/>
    </location>
</feature>
<dbReference type="InterPro" id="IPR012348">
    <property type="entry name" value="RNR-like"/>
</dbReference>
<organism evidence="7 9">
    <name type="scientific">Bifidobacterium asteroides DSM 20089</name>
    <dbReference type="NCBI Taxonomy" id="1437594"/>
    <lineage>
        <taxon>Bacteria</taxon>
        <taxon>Bacillati</taxon>
        <taxon>Actinomycetota</taxon>
        <taxon>Actinomycetes</taxon>
        <taxon>Bifidobacteriales</taxon>
        <taxon>Bifidobacteriaceae</taxon>
        <taxon>Bifidobacterium</taxon>
    </lineage>
</organism>
<feature type="region of interest" description="Disordered" evidence="6">
    <location>
        <begin position="197"/>
        <end position="232"/>
    </location>
</feature>
<evidence type="ECO:0000313" key="8">
    <source>
        <dbReference type="EMBL" id="ATO42165.1"/>
    </source>
</evidence>
<evidence type="ECO:0000313" key="9">
    <source>
        <dbReference type="Proteomes" id="UP000224056"/>
    </source>
</evidence>
<dbReference type="EMBL" id="CP017696">
    <property type="protein sequence ID" value="ATO40759.1"/>
    <property type="molecule type" value="Genomic_DNA"/>
</dbReference>
<accession>A0AAD0ETZ7</accession>
<name>A0AAD0ETZ7_9BIFI</name>
<sequence length="446" mass="47472">MTFTPLNWNLAGADADTDRDAFNTMSANLWTPEQISLAEDAEDMRGLSDTERLTLVRVFAGLCNIESLQAGNATSALSADASRDDTGTRQAVLTAIAFSESIHTKAYSALIAELNDNAGKTDGAPNTSTGVYTDSIDSATANDTKNVDDSAQSPFAWAQQNESMQEKLRLLSDVYATAINGVATVADLDEAQNLNQHTTAGSSSVSSPTEITAPSALASDSAHNPANANGDDPAINPVLNLGSLKRLTAAVLAEALVVESGFYLPMWLSSRGTMAKSAYIVRLINRDIVTSSSYLGAMYQRKLEPLDDTLREAMRQYAYDLANNLYFAEEDYNYTLPYANLGLEDDMEKFLSYNANKALSYLGYPALFPAEISQPNPAVIDELNDMESLNTALRSSGSFGSVSGLRASGLPAAKASAGVAGPTSLTSTGATANNKAEETSDDDWDF</sequence>
<gene>
    <name evidence="7" type="ORF">BA20089_00075</name>
    <name evidence="8" type="ORF">BA20089_08675</name>
</gene>
<dbReference type="InterPro" id="IPR009078">
    <property type="entry name" value="Ferritin-like_SF"/>
</dbReference>
<dbReference type="SUPFAM" id="SSF47240">
    <property type="entry name" value="Ferritin-like"/>
    <property type="match status" value="1"/>
</dbReference>
<dbReference type="EMBL" id="CP017696">
    <property type="protein sequence ID" value="ATO42165.1"/>
    <property type="molecule type" value="Genomic_DNA"/>
</dbReference>
<dbReference type="CDD" id="cd01049">
    <property type="entry name" value="RNRR2"/>
    <property type="match status" value="1"/>
</dbReference>
<comment type="catalytic activity">
    <reaction evidence="5">
        <text>a 2'-deoxyribonucleoside 5'-diphosphate + [thioredoxin]-disulfide + H2O = a ribonucleoside 5'-diphosphate + [thioredoxin]-dithiol</text>
        <dbReference type="Rhea" id="RHEA:23252"/>
        <dbReference type="Rhea" id="RHEA-COMP:10698"/>
        <dbReference type="Rhea" id="RHEA-COMP:10700"/>
        <dbReference type="ChEBI" id="CHEBI:15377"/>
        <dbReference type="ChEBI" id="CHEBI:29950"/>
        <dbReference type="ChEBI" id="CHEBI:50058"/>
        <dbReference type="ChEBI" id="CHEBI:57930"/>
        <dbReference type="ChEBI" id="CHEBI:73316"/>
        <dbReference type="EC" id="1.17.4.1"/>
    </reaction>
</comment>
<dbReference type="EC" id="1.17.4.1" evidence="4"/>
<dbReference type="Proteomes" id="UP000224056">
    <property type="component" value="Chromosome"/>
</dbReference>
<evidence type="ECO:0000256" key="3">
    <source>
        <dbReference type="ARBA" id="ARBA00011209"/>
    </source>
</evidence>
<dbReference type="RefSeq" id="WP_015021208.1">
    <property type="nucleotide sequence ID" value="NZ_CP017696.1"/>
</dbReference>
<evidence type="ECO:0000256" key="2">
    <source>
        <dbReference type="ARBA" id="ARBA00009303"/>
    </source>
</evidence>